<reference evidence="1 2" key="1">
    <citation type="journal article" date="2016" name="Nat. Commun.">
        <title>Thousands of microbial genomes shed light on interconnected biogeochemical processes in an aquifer system.</title>
        <authorList>
            <person name="Anantharaman K."/>
            <person name="Brown C.T."/>
            <person name="Hug L.A."/>
            <person name="Sharon I."/>
            <person name="Castelle C.J."/>
            <person name="Probst A.J."/>
            <person name="Thomas B.C."/>
            <person name="Singh A."/>
            <person name="Wilkins M.J."/>
            <person name="Karaoz U."/>
            <person name="Brodie E.L."/>
            <person name="Williams K.H."/>
            <person name="Hubbard S.S."/>
            <person name="Banfield J.F."/>
        </authorList>
    </citation>
    <scope>NUCLEOTIDE SEQUENCE [LARGE SCALE GENOMIC DNA]</scope>
</reference>
<dbReference type="AlphaFoldDB" id="A0A1F7YZQ7"/>
<dbReference type="EMBL" id="MGGP01000012">
    <property type="protein sequence ID" value="OGM32822.1"/>
    <property type="molecule type" value="Genomic_DNA"/>
</dbReference>
<comment type="caution">
    <text evidence="1">The sequence shown here is derived from an EMBL/GenBank/DDBJ whole genome shotgun (WGS) entry which is preliminary data.</text>
</comment>
<evidence type="ECO:0000313" key="1">
    <source>
        <dbReference type="EMBL" id="OGM32822.1"/>
    </source>
</evidence>
<proteinExistence type="predicted"/>
<sequence length="173" mass="18020">MKYAAIIIIGLAVLLTTLLLVSSQKPTGVTPVQPTASAAPTATSPGSAGINGTITGKLCYPSEFLPAGAIEAKNITSNAIVSEEYFGTGGGEGATYSIGVLTGTYILRYKAMPDPNGEPLYGYHTTTCPTGLETTCAAENAREHIEVAVMAGETVENIDLCDFYYNSSNPPEF</sequence>
<evidence type="ECO:0000313" key="2">
    <source>
        <dbReference type="Proteomes" id="UP000178870"/>
    </source>
</evidence>
<dbReference type="Proteomes" id="UP000178870">
    <property type="component" value="Unassembled WGS sequence"/>
</dbReference>
<organism evidence="1 2">
    <name type="scientific">Candidatus Woesebacteria bacterium RIFCSPHIGHO2_01_FULL_44_21</name>
    <dbReference type="NCBI Taxonomy" id="1802503"/>
    <lineage>
        <taxon>Bacteria</taxon>
        <taxon>Candidatus Woeseibacteriota</taxon>
    </lineage>
</organism>
<gene>
    <name evidence="1" type="ORF">A2803_05745</name>
</gene>
<name>A0A1F7YZQ7_9BACT</name>
<protein>
    <submittedName>
        <fullName evidence="1">Uncharacterized protein</fullName>
    </submittedName>
</protein>
<accession>A0A1F7YZQ7</accession>